<dbReference type="CDD" id="cd17301">
    <property type="entry name" value="PIPKc_PIP5KI"/>
    <property type="match status" value="1"/>
</dbReference>
<evidence type="ECO:0000256" key="2">
    <source>
        <dbReference type="ARBA" id="ARBA00022490"/>
    </source>
</evidence>
<comment type="subcellular location">
    <subcellularLocation>
        <location evidence="1">Cytoplasm</location>
    </subcellularLocation>
</comment>
<comment type="caution">
    <text evidence="6">The sequence shown here is derived from an EMBL/GenBank/DDBJ whole genome shotgun (WGS) entry which is preliminary data.</text>
</comment>
<accession>A0A9J6DQC9</accession>
<dbReference type="Gene3D" id="3.30.810.10">
    <property type="entry name" value="2-Layer Sandwich"/>
    <property type="match status" value="1"/>
</dbReference>
<sequence length="347" mass="39733">MGRPVTERAPKPKPPPIDVTAAQQYQQPDNKTPTTVQPQTPGSSAYKSKLDKEKKIGHRRVDEEGQITYKKIQTSQIIGSIQLGIGYAVGSLASKPERDLLMQDFAMVESIFFPGEGSNLTPAHHYSDFKFKAYAPVAFRYFRDLFSIKTEDFLMSLCHEPMRELTNPGASGSVFYLTNDDEFIVKTVQHKEAEFLQNLLPGYYMNLNQNPRTLLPKFYGLYCYQCGGKNVRVVLMNNLLPSVVPMHQKYDLKGSTYKRKANKHERSKRSPTFKDLDFLEHHPDGILLEADTYNALIKTIQRDCRVWLRSPFHGDLFVSENCLKKPAESQLVGQINQKKKGRFLFHY</sequence>
<dbReference type="PANTHER" id="PTHR23086">
    <property type="entry name" value="PHOSPHATIDYLINOSITOL-4-PHOSPHATE 5-KINASE"/>
    <property type="match status" value="1"/>
</dbReference>
<feature type="region of interest" description="Disordered" evidence="4">
    <location>
        <begin position="1"/>
        <end position="56"/>
    </location>
</feature>
<dbReference type="InterPro" id="IPR027483">
    <property type="entry name" value="PInositol-4-P-4/5-kinase_C_sf"/>
</dbReference>
<feature type="compositionally biased region" description="Basic and acidic residues" evidence="4">
    <location>
        <begin position="1"/>
        <end position="10"/>
    </location>
</feature>
<dbReference type="Gene3D" id="3.30.800.10">
    <property type="entry name" value="Phosphatidylinositol Phosphate Kinase II Beta"/>
    <property type="match status" value="1"/>
</dbReference>
<dbReference type="GO" id="GO:0005886">
    <property type="term" value="C:plasma membrane"/>
    <property type="evidence" value="ECO:0007669"/>
    <property type="project" value="TreeGrafter"/>
</dbReference>
<dbReference type="GO" id="GO:0005524">
    <property type="term" value="F:ATP binding"/>
    <property type="evidence" value="ECO:0007669"/>
    <property type="project" value="UniProtKB-UniRule"/>
</dbReference>
<dbReference type="InterPro" id="IPR027484">
    <property type="entry name" value="PInositol-4-P-5-kinase_N"/>
</dbReference>
<evidence type="ECO:0000256" key="4">
    <source>
        <dbReference type="SAM" id="MobiDB-lite"/>
    </source>
</evidence>
<keyword evidence="2" id="KW-0963">Cytoplasm</keyword>
<proteinExistence type="predicted"/>
<dbReference type="VEuPathDB" id="VectorBase:LOC119172807"/>
<keyword evidence="3" id="KW-0067">ATP-binding</keyword>
<organism evidence="6 7">
    <name type="scientific">Rhipicephalus microplus</name>
    <name type="common">Cattle tick</name>
    <name type="synonym">Boophilus microplus</name>
    <dbReference type="NCBI Taxonomy" id="6941"/>
    <lineage>
        <taxon>Eukaryota</taxon>
        <taxon>Metazoa</taxon>
        <taxon>Ecdysozoa</taxon>
        <taxon>Arthropoda</taxon>
        <taxon>Chelicerata</taxon>
        <taxon>Arachnida</taxon>
        <taxon>Acari</taxon>
        <taxon>Parasitiformes</taxon>
        <taxon>Ixodida</taxon>
        <taxon>Ixodoidea</taxon>
        <taxon>Ixodidae</taxon>
        <taxon>Rhipicephalinae</taxon>
        <taxon>Rhipicephalus</taxon>
        <taxon>Boophilus</taxon>
    </lineage>
</organism>
<dbReference type="InterPro" id="IPR023610">
    <property type="entry name" value="PInositol-4/5-P-5/4-kinase"/>
</dbReference>
<dbReference type="GO" id="GO:0005737">
    <property type="term" value="C:cytoplasm"/>
    <property type="evidence" value="ECO:0007669"/>
    <property type="project" value="UniProtKB-SubCell"/>
</dbReference>
<feature type="domain" description="PIPK" evidence="5">
    <location>
        <begin position="73"/>
        <end position="347"/>
    </location>
</feature>
<evidence type="ECO:0000313" key="6">
    <source>
        <dbReference type="EMBL" id="KAH8024066.1"/>
    </source>
</evidence>
<dbReference type="GO" id="GO:0046854">
    <property type="term" value="P:phosphatidylinositol phosphate biosynthetic process"/>
    <property type="evidence" value="ECO:0007669"/>
    <property type="project" value="TreeGrafter"/>
</dbReference>
<dbReference type="PANTHER" id="PTHR23086:SF101">
    <property type="entry name" value="LP03320P-RELATED"/>
    <property type="match status" value="1"/>
</dbReference>
<dbReference type="SMART" id="SM00330">
    <property type="entry name" value="PIPKc"/>
    <property type="match status" value="1"/>
</dbReference>
<evidence type="ECO:0000313" key="7">
    <source>
        <dbReference type="Proteomes" id="UP000821866"/>
    </source>
</evidence>
<dbReference type="Pfam" id="PF01504">
    <property type="entry name" value="PIP5K"/>
    <property type="match status" value="1"/>
</dbReference>
<dbReference type="InterPro" id="IPR002498">
    <property type="entry name" value="PInositol-4-P-4/5-kinase_core"/>
</dbReference>
<feature type="compositionally biased region" description="Polar residues" evidence="4">
    <location>
        <begin position="21"/>
        <end position="46"/>
    </location>
</feature>
<gene>
    <name evidence="6" type="ORF">HPB51_021411</name>
</gene>
<keyword evidence="7" id="KW-1185">Reference proteome</keyword>
<protein>
    <recommendedName>
        <fullName evidence="5">PIPK domain-containing protein</fullName>
    </recommendedName>
</protein>
<reference evidence="6" key="2">
    <citation type="submission" date="2021-09" db="EMBL/GenBank/DDBJ databases">
        <authorList>
            <person name="Jia N."/>
            <person name="Wang J."/>
            <person name="Shi W."/>
            <person name="Du L."/>
            <person name="Sun Y."/>
            <person name="Zhan W."/>
            <person name="Jiang J."/>
            <person name="Wang Q."/>
            <person name="Zhang B."/>
            <person name="Ji P."/>
            <person name="Sakyi L.B."/>
            <person name="Cui X."/>
            <person name="Yuan T."/>
            <person name="Jiang B."/>
            <person name="Yang W."/>
            <person name="Lam T.T.-Y."/>
            <person name="Chang Q."/>
            <person name="Ding S."/>
            <person name="Wang X."/>
            <person name="Zhu J."/>
            <person name="Ruan X."/>
            <person name="Zhao L."/>
            <person name="Wei J."/>
            <person name="Que T."/>
            <person name="Du C."/>
            <person name="Cheng J."/>
            <person name="Dai P."/>
            <person name="Han X."/>
            <person name="Huang E."/>
            <person name="Gao Y."/>
            <person name="Liu J."/>
            <person name="Shao H."/>
            <person name="Ye R."/>
            <person name="Li L."/>
            <person name="Wei W."/>
            <person name="Wang X."/>
            <person name="Wang C."/>
            <person name="Huo Q."/>
            <person name="Li W."/>
            <person name="Guo W."/>
            <person name="Chen H."/>
            <person name="Chen S."/>
            <person name="Zhou L."/>
            <person name="Zhou L."/>
            <person name="Ni X."/>
            <person name="Tian J."/>
            <person name="Zhou Y."/>
            <person name="Sheng Y."/>
            <person name="Liu T."/>
            <person name="Pan Y."/>
            <person name="Xia L."/>
            <person name="Li J."/>
            <person name="Zhao F."/>
            <person name="Cao W."/>
        </authorList>
    </citation>
    <scope>NUCLEOTIDE SEQUENCE</scope>
    <source>
        <strain evidence="6">Rmic-2018</strain>
        <tissue evidence="6">Larvae</tissue>
    </source>
</reference>
<keyword evidence="3" id="KW-0418">Kinase</keyword>
<keyword evidence="3" id="KW-0808">Transferase</keyword>
<evidence type="ECO:0000256" key="3">
    <source>
        <dbReference type="PROSITE-ProRule" id="PRU00781"/>
    </source>
</evidence>
<reference evidence="6" key="1">
    <citation type="journal article" date="2020" name="Cell">
        <title>Large-Scale Comparative Analyses of Tick Genomes Elucidate Their Genetic Diversity and Vector Capacities.</title>
        <authorList>
            <consortium name="Tick Genome and Microbiome Consortium (TIGMIC)"/>
            <person name="Jia N."/>
            <person name="Wang J."/>
            <person name="Shi W."/>
            <person name="Du L."/>
            <person name="Sun Y."/>
            <person name="Zhan W."/>
            <person name="Jiang J.F."/>
            <person name="Wang Q."/>
            <person name="Zhang B."/>
            <person name="Ji P."/>
            <person name="Bell-Sakyi L."/>
            <person name="Cui X.M."/>
            <person name="Yuan T.T."/>
            <person name="Jiang B.G."/>
            <person name="Yang W.F."/>
            <person name="Lam T.T."/>
            <person name="Chang Q.C."/>
            <person name="Ding S.J."/>
            <person name="Wang X.J."/>
            <person name="Zhu J.G."/>
            <person name="Ruan X.D."/>
            <person name="Zhao L."/>
            <person name="Wei J.T."/>
            <person name="Ye R.Z."/>
            <person name="Que T.C."/>
            <person name="Du C.H."/>
            <person name="Zhou Y.H."/>
            <person name="Cheng J.X."/>
            <person name="Dai P.F."/>
            <person name="Guo W.B."/>
            <person name="Han X.H."/>
            <person name="Huang E.J."/>
            <person name="Li L.F."/>
            <person name="Wei W."/>
            <person name="Gao Y.C."/>
            <person name="Liu J.Z."/>
            <person name="Shao H.Z."/>
            <person name="Wang X."/>
            <person name="Wang C.C."/>
            <person name="Yang T.C."/>
            <person name="Huo Q.B."/>
            <person name="Li W."/>
            <person name="Chen H.Y."/>
            <person name="Chen S.E."/>
            <person name="Zhou L.G."/>
            <person name="Ni X.B."/>
            <person name="Tian J.H."/>
            <person name="Sheng Y."/>
            <person name="Liu T."/>
            <person name="Pan Y.S."/>
            <person name="Xia L.Y."/>
            <person name="Li J."/>
            <person name="Zhao F."/>
            <person name="Cao W.C."/>
        </authorList>
    </citation>
    <scope>NUCLEOTIDE SEQUENCE</scope>
    <source>
        <strain evidence="6">Rmic-2018</strain>
    </source>
</reference>
<evidence type="ECO:0000256" key="1">
    <source>
        <dbReference type="ARBA" id="ARBA00004496"/>
    </source>
</evidence>
<dbReference type="GO" id="GO:0016308">
    <property type="term" value="F:1-phosphatidylinositol-4-phosphate 5-kinase activity"/>
    <property type="evidence" value="ECO:0007669"/>
    <property type="project" value="TreeGrafter"/>
</dbReference>
<dbReference type="EMBL" id="JABSTU010000008">
    <property type="protein sequence ID" value="KAH8024066.1"/>
    <property type="molecule type" value="Genomic_DNA"/>
</dbReference>
<dbReference type="Proteomes" id="UP000821866">
    <property type="component" value="Chromosome 6"/>
</dbReference>
<dbReference type="FunFam" id="3.30.800.10:FF:000001">
    <property type="entry name" value="phosphatidylinositol 4-phosphate 5-kinase type-1 gamma"/>
    <property type="match status" value="1"/>
</dbReference>
<evidence type="ECO:0000259" key="5">
    <source>
        <dbReference type="PROSITE" id="PS51455"/>
    </source>
</evidence>
<dbReference type="SUPFAM" id="SSF56104">
    <property type="entry name" value="SAICAR synthase-like"/>
    <property type="match status" value="1"/>
</dbReference>
<dbReference type="PROSITE" id="PS51455">
    <property type="entry name" value="PIPK"/>
    <property type="match status" value="1"/>
</dbReference>
<dbReference type="AlphaFoldDB" id="A0A9J6DQC9"/>
<name>A0A9J6DQC9_RHIMP</name>
<keyword evidence="3" id="KW-0547">Nucleotide-binding</keyword>